<dbReference type="AlphaFoldDB" id="A0A5J4UB85"/>
<name>A0A5J4UB85_9EUKA</name>
<organism evidence="1 2">
    <name type="scientific">Streblomastix strix</name>
    <dbReference type="NCBI Taxonomy" id="222440"/>
    <lineage>
        <taxon>Eukaryota</taxon>
        <taxon>Metamonada</taxon>
        <taxon>Preaxostyla</taxon>
        <taxon>Oxymonadida</taxon>
        <taxon>Streblomastigidae</taxon>
        <taxon>Streblomastix</taxon>
    </lineage>
</organism>
<evidence type="ECO:0000313" key="1">
    <source>
        <dbReference type="EMBL" id="KAA6368066.1"/>
    </source>
</evidence>
<dbReference type="Proteomes" id="UP000324800">
    <property type="component" value="Unassembled WGS sequence"/>
</dbReference>
<protein>
    <submittedName>
        <fullName evidence="1">Uncharacterized protein</fullName>
    </submittedName>
</protein>
<dbReference type="EMBL" id="SNRW01017709">
    <property type="protein sequence ID" value="KAA6368066.1"/>
    <property type="molecule type" value="Genomic_DNA"/>
</dbReference>
<accession>A0A5J4UB85</accession>
<gene>
    <name evidence="1" type="ORF">EZS28_036406</name>
</gene>
<sequence>MLVIIFFIFSYIFISANFIITIDGGRAFRCAIVFAELMNNALDYSKYYMFNILTLDQDTGFDLDAINEEAQGVTNPLLVSLNQEYHQLYEWTHNKKEWRTAKAIWNDVKLQNITIGKIDVGPEMVITKSTFDELRLTRYIQ</sequence>
<comment type="caution">
    <text evidence="1">The sequence shown here is derived from an EMBL/GenBank/DDBJ whole genome shotgun (WGS) entry which is preliminary data.</text>
</comment>
<proteinExistence type="predicted"/>
<evidence type="ECO:0000313" key="2">
    <source>
        <dbReference type="Proteomes" id="UP000324800"/>
    </source>
</evidence>
<reference evidence="1 2" key="1">
    <citation type="submission" date="2019-03" db="EMBL/GenBank/DDBJ databases">
        <title>Single cell metagenomics reveals metabolic interactions within the superorganism composed of flagellate Streblomastix strix and complex community of Bacteroidetes bacteria on its surface.</title>
        <authorList>
            <person name="Treitli S.C."/>
            <person name="Kolisko M."/>
            <person name="Husnik F."/>
            <person name="Keeling P."/>
            <person name="Hampl V."/>
        </authorList>
    </citation>
    <scope>NUCLEOTIDE SEQUENCE [LARGE SCALE GENOMIC DNA]</scope>
    <source>
        <strain evidence="1">ST1C</strain>
    </source>
</reference>